<comment type="catalytic activity">
    <reaction evidence="14 15">
        <text>a di-trans,poly-cis-dolichyl beta-D-mannosyl phosphate + L-seryl-[protein] = 3-O-(alpha-D-mannosyl)-L-seryl-[protein] + a di-trans,poly-cis-dolichyl phosphate + H(+)</text>
        <dbReference type="Rhea" id="RHEA:17377"/>
        <dbReference type="Rhea" id="RHEA-COMP:9863"/>
        <dbReference type="Rhea" id="RHEA-COMP:13546"/>
        <dbReference type="Rhea" id="RHEA-COMP:19498"/>
        <dbReference type="Rhea" id="RHEA-COMP:19501"/>
        <dbReference type="ChEBI" id="CHEBI:15378"/>
        <dbReference type="ChEBI" id="CHEBI:29999"/>
        <dbReference type="ChEBI" id="CHEBI:57683"/>
        <dbReference type="ChEBI" id="CHEBI:58211"/>
        <dbReference type="ChEBI" id="CHEBI:137321"/>
        <dbReference type="EC" id="2.4.1.109"/>
    </reaction>
</comment>
<evidence type="ECO:0000256" key="3">
    <source>
        <dbReference type="ARBA" id="ARBA00007222"/>
    </source>
</evidence>
<feature type="transmembrane region" description="Helical" evidence="15">
    <location>
        <begin position="672"/>
        <end position="692"/>
    </location>
</feature>
<evidence type="ECO:0000256" key="5">
    <source>
        <dbReference type="ARBA" id="ARBA00022676"/>
    </source>
</evidence>
<dbReference type="Pfam" id="PF02366">
    <property type="entry name" value="PMT"/>
    <property type="match status" value="1"/>
</dbReference>
<keyword evidence="10 15" id="KW-1133">Transmembrane helix</keyword>
<keyword evidence="6 15" id="KW-0808">Transferase</keyword>
<feature type="region of interest" description="Disordered" evidence="16">
    <location>
        <begin position="1"/>
        <end position="29"/>
    </location>
</feature>
<feature type="transmembrane region" description="Helical" evidence="15">
    <location>
        <begin position="197"/>
        <end position="214"/>
    </location>
</feature>
<feature type="transmembrane region" description="Helical" evidence="15">
    <location>
        <begin position="698"/>
        <end position="714"/>
    </location>
</feature>
<dbReference type="GO" id="GO:0097583">
    <property type="term" value="C:dolichyl-phosphate-mannose-protein mannosyltransferase Pmt1p-Pmt3p dimer complex"/>
    <property type="evidence" value="ECO:0007669"/>
    <property type="project" value="EnsemblFungi"/>
</dbReference>
<dbReference type="Proteomes" id="UP000000689">
    <property type="component" value="Chromosome 2"/>
</dbReference>
<evidence type="ECO:0000313" key="19">
    <source>
        <dbReference type="Proteomes" id="UP000000689"/>
    </source>
</evidence>
<dbReference type="CDD" id="cd23283">
    <property type="entry name" value="beta-trefoil_MIR_PMT1-like"/>
    <property type="match status" value="1"/>
</dbReference>
<keyword evidence="11 15" id="KW-0472">Membrane</keyword>
<evidence type="ECO:0000256" key="13">
    <source>
        <dbReference type="ARBA" id="ARBA00045085"/>
    </source>
</evidence>
<evidence type="ECO:0000256" key="4">
    <source>
        <dbReference type="ARBA" id="ARBA00012839"/>
    </source>
</evidence>
<feature type="transmembrane region" description="Helical" evidence="15">
    <location>
        <begin position="220"/>
        <end position="239"/>
    </location>
</feature>
<dbReference type="Pfam" id="PF16192">
    <property type="entry name" value="PMT_4TMC"/>
    <property type="match status" value="1"/>
</dbReference>
<dbReference type="KEGG" id="ndi:NDAI_0B03170"/>
<feature type="transmembrane region" description="Helical" evidence="15">
    <location>
        <begin position="62"/>
        <end position="80"/>
    </location>
</feature>
<dbReference type="OrthoDB" id="292747at2759"/>
<feature type="domain" description="MIR" evidence="17">
    <location>
        <begin position="335"/>
        <end position="389"/>
    </location>
</feature>
<dbReference type="Gene3D" id="2.80.10.50">
    <property type="match status" value="1"/>
</dbReference>
<dbReference type="PROSITE" id="PS50919">
    <property type="entry name" value="MIR"/>
    <property type="match status" value="3"/>
</dbReference>
<feature type="compositionally biased region" description="Low complexity" evidence="16">
    <location>
        <begin position="9"/>
        <end position="19"/>
    </location>
</feature>
<keyword evidence="7 15" id="KW-0812">Transmembrane</keyword>
<feature type="domain" description="MIR" evidence="17">
    <location>
        <begin position="470"/>
        <end position="525"/>
    </location>
</feature>
<comment type="subcellular location">
    <subcellularLocation>
        <location evidence="1 15">Endoplasmic reticulum membrane</location>
        <topology evidence="1 15">Multi-pass membrane protein</topology>
    </subcellularLocation>
</comment>
<dbReference type="InterPro" id="IPR036300">
    <property type="entry name" value="MIR_dom_sf"/>
</dbReference>
<evidence type="ECO:0000256" key="9">
    <source>
        <dbReference type="ARBA" id="ARBA00022824"/>
    </source>
</evidence>
<keyword evidence="8" id="KW-0677">Repeat</keyword>
<dbReference type="GeneID" id="11498440"/>
<feature type="transmembrane region" description="Helical" evidence="15">
    <location>
        <begin position="146"/>
        <end position="166"/>
    </location>
</feature>
<dbReference type="SMART" id="SM00472">
    <property type="entry name" value="MIR"/>
    <property type="match status" value="3"/>
</dbReference>
<dbReference type="PANTHER" id="PTHR10050:SF50">
    <property type="entry name" value="DOLICHYL-PHOSPHATE-MANNOSE--PROTEIN MANNOSYLTRANSFERASE 1-RELATED"/>
    <property type="match status" value="1"/>
</dbReference>
<dbReference type="InterPro" id="IPR032421">
    <property type="entry name" value="PMT_4TMC"/>
</dbReference>
<dbReference type="RefSeq" id="XP_003668595.1">
    <property type="nucleotide sequence ID" value="XM_003668547.1"/>
</dbReference>
<evidence type="ECO:0000256" key="12">
    <source>
        <dbReference type="ARBA" id="ARBA00023180"/>
    </source>
</evidence>
<dbReference type="Pfam" id="PF02815">
    <property type="entry name" value="MIR"/>
    <property type="match status" value="1"/>
</dbReference>
<keyword evidence="19" id="KW-1185">Reference proteome</keyword>
<feature type="transmembrane region" description="Helical" evidence="15">
    <location>
        <begin position="594"/>
        <end position="619"/>
    </location>
</feature>
<reference evidence="18 19" key="1">
    <citation type="journal article" date="2011" name="Proc. Natl. Acad. Sci. U.S.A.">
        <title>Evolutionary erosion of yeast sex chromosomes by mating-type switching accidents.</title>
        <authorList>
            <person name="Gordon J.L."/>
            <person name="Armisen D."/>
            <person name="Proux-Wera E."/>
            <person name="Oheigeartaigh S.S."/>
            <person name="Byrne K.P."/>
            <person name="Wolfe K.H."/>
        </authorList>
    </citation>
    <scope>NUCLEOTIDE SEQUENCE [LARGE SCALE GENOMIC DNA]</scope>
    <source>
        <strain evidence="19">ATCC 10597 / BCRC 20456 / CBS 421 / NBRC 0211 / NRRL Y-12639</strain>
    </source>
</reference>
<evidence type="ECO:0000256" key="7">
    <source>
        <dbReference type="ARBA" id="ARBA00022692"/>
    </source>
</evidence>
<comment type="catalytic activity">
    <reaction evidence="13 15">
        <text>a di-trans,poly-cis-dolichyl beta-D-mannosyl phosphate + L-threonyl-[protein] = 3-O-(alpha-D-mannosyl)-L-threonyl-[protein] + a di-trans,poly-cis-dolichyl phosphate + H(+)</text>
        <dbReference type="Rhea" id="RHEA:53396"/>
        <dbReference type="Rhea" id="RHEA-COMP:11060"/>
        <dbReference type="Rhea" id="RHEA-COMP:13547"/>
        <dbReference type="Rhea" id="RHEA-COMP:19498"/>
        <dbReference type="Rhea" id="RHEA-COMP:19501"/>
        <dbReference type="ChEBI" id="CHEBI:15378"/>
        <dbReference type="ChEBI" id="CHEBI:30013"/>
        <dbReference type="ChEBI" id="CHEBI:57683"/>
        <dbReference type="ChEBI" id="CHEBI:58211"/>
        <dbReference type="ChEBI" id="CHEBI:137323"/>
        <dbReference type="EC" id="2.4.1.109"/>
    </reaction>
</comment>
<dbReference type="GO" id="GO:0036503">
    <property type="term" value="P:ERAD pathway"/>
    <property type="evidence" value="ECO:0007669"/>
    <property type="project" value="EnsemblFungi"/>
</dbReference>
<keyword evidence="12" id="KW-0325">Glycoprotein</keyword>
<dbReference type="GO" id="GO:0032527">
    <property type="term" value="P:protein exit from endoplasmic reticulum"/>
    <property type="evidence" value="ECO:0007669"/>
    <property type="project" value="EnsemblFungi"/>
</dbReference>
<name>G0W6E1_NAUDC</name>
<feature type="transmembrane region" description="Helical" evidence="15">
    <location>
        <begin position="172"/>
        <end position="190"/>
    </location>
</feature>
<feature type="transmembrane region" description="Helical" evidence="15">
    <location>
        <begin position="639"/>
        <end position="660"/>
    </location>
</feature>
<evidence type="ECO:0000256" key="15">
    <source>
        <dbReference type="RuleBase" id="RU367007"/>
    </source>
</evidence>
<evidence type="ECO:0000313" key="18">
    <source>
        <dbReference type="EMBL" id="CCD23352.1"/>
    </source>
</evidence>
<evidence type="ECO:0000256" key="11">
    <source>
        <dbReference type="ARBA" id="ARBA00023136"/>
    </source>
</evidence>
<dbReference type="InterPro" id="IPR003342">
    <property type="entry name" value="ArnT-like_N"/>
</dbReference>
<keyword evidence="5 15" id="KW-0328">Glycosyltransferase</keyword>
<comment type="pathway">
    <text evidence="2 15">Protein modification; protein glycosylation.</text>
</comment>
<feature type="transmembrane region" description="Helical" evidence="15">
    <location>
        <begin position="277"/>
        <end position="299"/>
    </location>
</feature>
<dbReference type="GO" id="GO:0004169">
    <property type="term" value="F:dolichyl-phosphate-mannose-protein mannosyltransferase activity"/>
    <property type="evidence" value="ECO:0007669"/>
    <property type="project" value="UniProtKB-UniRule"/>
</dbReference>
<dbReference type="AlphaFoldDB" id="G0W6E1"/>
<dbReference type="EC" id="2.4.1.109" evidence="4 15"/>
<gene>
    <name evidence="18" type="primary">NDAI0B03170</name>
    <name evidence="18" type="ordered locus">NDAI_0B03170</name>
</gene>
<dbReference type="SUPFAM" id="SSF82109">
    <property type="entry name" value="MIR domain"/>
    <property type="match status" value="1"/>
</dbReference>
<dbReference type="OMA" id="KNVTPRL"/>
<evidence type="ECO:0000259" key="17">
    <source>
        <dbReference type="PROSITE" id="PS50919"/>
    </source>
</evidence>
<dbReference type="GO" id="GO:1900101">
    <property type="term" value="P:regulation of endoplasmic reticulum unfolded protein response"/>
    <property type="evidence" value="ECO:0007669"/>
    <property type="project" value="EnsemblFungi"/>
</dbReference>
<dbReference type="HOGENOM" id="CLU_008438_2_0_1"/>
<dbReference type="UniPathway" id="UPA00378"/>
<protein>
    <recommendedName>
        <fullName evidence="4 15">Dolichyl-phosphate-mannose--protein mannosyltransferase</fullName>
        <ecNumber evidence="4 15">2.4.1.109</ecNumber>
    </recommendedName>
</protein>
<evidence type="ECO:0000256" key="6">
    <source>
        <dbReference type="ARBA" id="ARBA00022679"/>
    </source>
</evidence>
<dbReference type="STRING" id="1071378.G0W6E1"/>
<dbReference type="InterPro" id="IPR027005">
    <property type="entry name" value="PMT-like"/>
</dbReference>
<evidence type="ECO:0000256" key="1">
    <source>
        <dbReference type="ARBA" id="ARBA00004477"/>
    </source>
</evidence>
<proteinExistence type="inferred from homology"/>
<comment type="similarity">
    <text evidence="3 15">Belongs to the glycosyltransferase 39 family.</text>
</comment>
<evidence type="ECO:0000256" key="10">
    <source>
        <dbReference type="ARBA" id="ARBA00022989"/>
    </source>
</evidence>
<dbReference type="eggNOG" id="KOG3359">
    <property type="taxonomic scope" value="Eukaryota"/>
</dbReference>
<dbReference type="GO" id="GO:0097582">
    <property type="term" value="C:dolichyl-phosphate-mannose-protein mannosyltransferase Pmt1p-Pmt2p dimer complex"/>
    <property type="evidence" value="ECO:0007669"/>
    <property type="project" value="EnsemblFungi"/>
</dbReference>
<evidence type="ECO:0000256" key="8">
    <source>
        <dbReference type="ARBA" id="ARBA00022737"/>
    </source>
</evidence>
<evidence type="ECO:0000256" key="14">
    <source>
        <dbReference type="ARBA" id="ARBA00045102"/>
    </source>
</evidence>
<organism evidence="18 19">
    <name type="scientific">Naumovozyma dairenensis (strain ATCC 10597 / BCRC 20456 / CBS 421 / NBRC 0211 / NRRL Y-12639)</name>
    <name type="common">Saccharomyces dairenensis</name>
    <dbReference type="NCBI Taxonomy" id="1071378"/>
    <lineage>
        <taxon>Eukaryota</taxon>
        <taxon>Fungi</taxon>
        <taxon>Dikarya</taxon>
        <taxon>Ascomycota</taxon>
        <taxon>Saccharomycotina</taxon>
        <taxon>Saccharomycetes</taxon>
        <taxon>Saccharomycetales</taxon>
        <taxon>Saccharomycetaceae</taxon>
        <taxon>Naumovozyma</taxon>
    </lineage>
</organism>
<keyword evidence="9 15" id="KW-0256">Endoplasmic reticulum</keyword>
<dbReference type="PANTHER" id="PTHR10050">
    <property type="entry name" value="DOLICHYL-PHOSPHATE-MANNOSE--PROTEIN MANNOSYLTRANSFERASE"/>
    <property type="match status" value="1"/>
</dbReference>
<dbReference type="InterPro" id="IPR016093">
    <property type="entry name" value="MIR_motif"/>
</dbReference>
<sequence length="864" mass="97919">MAHKKKTTSSKSGSVKPSSEQQTTETTPDLFIEKGPVRPYIVTEPPKELTASRTITTMKEKLMLLALIVFTASIRLPRLSQPNSVVFDEVHFGKFASYYIKGEFFMDVHPPLAKMLYAGVAALAGFKGDFLFPEIGALYPKDVPYVVMRTFSAALGSCTVILLYLTLRASGVRSWIAFVCGLCFAIENSYVTISRYILLDSPLIFFIAASAYAFKKYETYHSFSIGSLKTLIATGLCLGMAASSKWVGLFTIAWIGLLCIWRLWFMVGDLSKSVKSVFMIAIMKLVCLLGIPTILYLLFFQVHFQSLRFEGDGSSFLSSEFRSALIGNTIPQNMVYDVGVGSMVTLRHTGTMGGYLHSHQHNYPVGSEQQQITLYPHLDFNNEWIIESNNAPGVTFKSFHNLSDGTVIKLLHPGTQCRLHSHDHKAPVSENSDWQKEVSCYGYPGFTGDGNDDWIIEIDKSKSVPGEAQERIIAINTKFRLKHALSGCYLFSHETKLPEWGFQQQEVTCAHSGKAYLTLWYIEGSENPLLPEDTKRISYKAPSFLQKFIESHQKMWHINSNLVEPHYFESLPTSWPLLSRGISYWGDDTHHKTVYLLGNAIVWWSVSAFIVVFAIVVLYELISWQVGKSILQDSNVVNFHVQVIHYLLGFAIHFAPSFLMKRQMFLHHYLPAYYFGVLALGHALDITCTHVLKRKKTFAYIFLGVFFCASYYFFNNHTAIIYGDEWTKEACKSSRWVSTWDYNCDIFLDKYEDYATLELETEETPLRTMPYPTLSSESSPVIEINKNVVELEAEKVERQKPSDAPPVPGKETYDDIMKQPGAKIFKDQYGNSIDPDVAKQWLQQEGGSILRVEKKTVKTKLPKN</sequence>
<feature type="domain" description="MIR" evidence="17">
    <location>
        <begin position="399"/>
        <end position="459"/>
    </location>
</feature>
<dbReference type="GO" id="GO:0009272">
    <property type="term" value="P:fungal-type cell wall biogenesis"/>
    <property type="evidence" value="ECO:0007669"/>
    <property type="project" value="EnsemblFungi"/>
</dbReference>
<dbReference type="EMBL" id="HE580268">
    <property type="protein sequence ID" value="CCD23352.1"/>
    <property type="molecule type" value="Genomic_DNA"/>
</dbReference>
<evidence type="ECO:0000256" key="2">
    <source>
        <dbReference type="ARBA" id="ARBA00004922"/>
    </source>
</evidence>
<accession>G0W6E1</accession>
<evidence type="ECO:0000256" key="16">
    <source>
        <dbReference type="SAM" id="MobiDB-lite"/>
    </source>
</evidence>
<comment type="function">
    <text evidence="15">Transfers mannose from Dol-P-mannose to Ser or Thr residues on proteins.</text>
</comment>
<feature type="transmembrane region" description="Helical" evidence="15">
    <location>
        <begin position="246"/>
        <end position="265"/>
    </location>
</feature>